<organism evidence="2 3">
    <name type="scientific">Pleurodeles waltl</name>
    <name type="common">Iberian ribbed newt</name>
    <dbReference type="NCBI Taxonomy" id="8319"/>
    <lineage>
        <taxon>Eukaryota</taxon>
        <taxon>Metazoa</taxon>
        <taxon>Chordata</taxon>
        <taxon>Craniata</taxon>
        <taxon>Vertebrata</taxon>
        <taxon>Euteleostomi</taxon>
        <taxon>Amphibia</taxon>
        <taxon>Batrachia</taxon>
        <taxon>Caudata</taxon>
        <taxon>Salamandroidea</taxon>
        <taxon>Salamandridae</taxon>
        <taxon>Pleurodelinae</taxon>
        <taxon>Pleurodeles</taxon>
    </lineage>
</organism>
<accession>A0AAV7MDH3</accession>
<protein>
    <submittedName>
        <fullName evidence="2">Uncharacterized protein</fullName>
    </submittedName>
</protein>
<sequence length="236" mass="25447">MTQLTPTGAGARPAYPSLPPGTRRQRPMGRGPMAGASPARAPIAKQGAFRPTPPYLLCLLCGSALPGHRPRVAAHLCAGRYTRLGRARRPGASVFLFFLFYTFVKEQCWAQAPVGTSLGRGSQVSAHLCVGRRAPRSRAWRPVVSVLQGRSPATVPTSVFLGRGPRAPTRPRIGRLFLPKRCPAPQRFSLPGAVLDFGPGRCWTSALGGTQPGRGRRLVSTPVVARFGRQQQLRLE</sequence>
<dbReference type="Proteomes" id="UP001066276">
    <property type="component" value="Chromosome 10"/>
</dbReference>
<evidence type="ECO:0000313" key="2">
    <source>
        <dbReference type="EMBL" id="KAJ1101214.1"/>
    </source>
</evidence>
<evidence type="ECO:0000313" key="3">
    <source>
        <dbReference type="Proteomes" id="UP001066276"/>
    </source>
</evidence>
<evidence type="ECO:0000256" key="1">
    <source>
        <dbReference type="SAM" id="MobiDB-lite"/>
    </source>
</evidence>
<dbReference type="AlphaFoldDB" id="A0AAV7MDH3"/>
<gene>
    <name evidence="2" type="ORF">NDU88_006286</name>
</gene>
<dbReference type="EMBL" id="JANPWB010000014">
    <property type="protein sequence ID" value="KAJ1101214.1"/>
    <property type="molecule type" value="Genomic_DNA"/>
</dbReference>
<keyword evidence="3" id="KW-1185">Reference proteome</keyword>
<proteinExistence type="predicted"/>
<feature type="region of interest" description="Disordered" evidence="1">
    <location>
        <begin position="1"/>
        <end position="40"/>
    </location>
</feature>
<comment type="caution">
    <text evidence="2">The sequence shown here is derived from an EMBL/GenBank/DDBJ whole genome shotgun (WGS) entry which is preliminary data.</text>
</comment>
<name>A0AAV7MDH3_PLEWA</name>
<reference evidence="2" key="1">
    <citation type="journal article" date="2022" name="bioRxiv">
        <title>Sequencing and chromosome-scale assembly of the giantPleurodeles waltlgenome.</title>
        <authorList>
            <person name="Brown T."/>
            <person name="Elewa A."/>
            <person name="Iarovenko S."/>
            <person name="Subramanian E."/>
            <person name="Araus A.J."/>
            <person name="Petzold A."/>
            <person name="Susuki M."/>
            <person name="Suzuki K.-i.T."/>
            <person name="Hayashi T."/>
            <person name="Toyoda A."/>
            <person name="Oliveira C."/>
            <person name="Osipova E."/>
            <person name="Leigh N.D."/>
            <person name="Simon A."/>
            <person name="Yun M.H."/>
        </authorList>
    </citation>
    <scope>NUCLEOTIDE SEQUENCE</scope>
    <source>
        <strain evidence="2">20211129_DDA</strain>
        <tissue evidence="2">Liver</tissue>
    </source>
</reference>